<evidence type="ECO:0000313" key="2">
    <source>
        <dbReference type="Proteomes" id="UP000249390"/>
    </source>
</evidence>
<evidence type="ECO:0000313" key="1">
    <source>
        <dbReference type="EMBL" id="RAL42684.1"/>
    </source>
</evidence>
<dbReference type="AlphaFoldDB" id="A0A328DB36"/>
<reference evidence="1 2" key="1">
    <citation type="submission" date="2018-06" db="EMBL/GenBank/DDBJ databases">
        <title>The Genome of Cuscuta australis (Dodder) Provides Insight into the Evolution of Plant Parasitism.</title>
        <authorList>
            <person name="Liu H."/>
        </authorList>
    </citation>
    <scope>NUCLEOTIDE SEQUENCE [LARGE SCALE GENOMIC DNA]</scope>
    <source>
        <strain evidence="2">cv. Yunnan</strain>
        <tissue evidence="1">Vines</tissue>
    </source>
</reference>
<comment type="caution">
    <text evidence="1">The sequence shown here is derived from an EMBL/GenBank/DDBJ whole genome shotgun (WGS) entry which is preliminary data.</text>
</comment>
<accession>A0A328DB36</accession>
<organism evidence="1 2">
    <name type="scientific">Cuscuta australis</name>
    <dbReference type="NCBI Taxonomy" id="267555"/>
    <lineage>
        <taxon>Eukaryota</taxon>
        <taxon>Viridiplantae</taxon>
        <taxon>Streptophyta</taxon>
        <taxon>Embryophyta</taxon>
        <taxon>Tracheophyta</taxon>
        <taxon>Spermatophyta</taxon>
        <taxon>Magnoliopsida</taxon>
        <taxon>eudicotyledons</taxon>
        <taxon>Gunneridae</taxon>
        <taxon>Pentapetalae</taxon>
        <taxon>asterids</taxon>
        <taxon>lamiids</taxon>
        <taxon>Solanales</taxon>
        <taxon>Convolvulaceae</taxon>
        <taxon>Cuscuteae</taxon>
        <taxon>Cuscuta</taxon>
        <taxon>Cuscuta subgen. Grammica</taxon>
        <taxon>Cuscuta sect. Cleistogrammica</taxon>
    </lineage>
</organism>
<gene>
    <name evidence="1" type="ORF">DM860_009191</name>
</gene>
<dbReference type="EMBL" id="NQVE01000162">
    <property type="protein sequence ID" value="RAL42684.1"/>
    <property type="molecule type" value="Genomic_DNA"/>
</dbReference>
<sequence length="102" mass="10251">MLEEHDLAPDRDGTVARTITGPVHELADERVPDDVGAHEVSPARLPDVDWTEETRVAAADAATAAGVGETVVVVVISLHFVAARAAGGSDGSGGGSVGGGRV</sequence>
<dbReference type="Proteomes" id="UP000249390">
    <property type="component" value="Unassembled WGS sequence"/>
</dbReference>
<keyword evidence="2" id="KW-1185">Reference proteome</keyword>
<name>A0A328DB36_9ASTE</name>
<proteinExistence type="predicted"/>
<protein>
    <submittedName>
        <fullName evidence="1">Uncharacterized protein</fullName>
    </submittedName>
</protein>